<dbReference type="InterPro" id="IPR015202">
    <property type="entry name" value="GO-like_E_set"/>
</dbReference>
<name>A0A919GIE5_9ACTN</name>
<dbReference type="RefSeq" id="WP_189936120.1">
    <property type="nucleotide sequence ID" value="NZ_BNCD01000017.1"/>
</dbReference>
<dbReference type="Proteomes" id="UP000603708">
    <property type="component" value="Unassembled WGS sequence"/>
</dbReference>
<reference evidence="3" key="1">
    <citation type="journal article" date="2014" name="Int. J. Syst. Evol. Microbiol.">
        <title>Complete genome sequence of Corynebacterium casei LMG S-19264T (=DSM 44701T), isolated from a smear-ripened cheese.</title>
        <authorList>
            <consortium name="US DOE Joint Genome Institute (JGI-PGF)"/>
            <person name="Walter F."/>
            <person name="Albersmeier A."/>
            <person name="Kalinowski J."/>
            <person name="Ruckert C."/>
        </authorList>
    </citation>
    <scope>NUCLEOTIDE SEQUENCE</scope>
    <source>
        <strain evidence="3">JCM 5069</strain>
    </source>
</reference>
<dbReference type="Gene3D" id="2.60.40.10">
    <property type="entry name" value="Immunoglobulins"/>
    <property type="match status" value="1"/>
</dbReference>
<evidence type="ECO:0000259" key="1">
    <source>
        <dbReference type="Pfam" id="PF09118"/>
    </source>
</evidence>
<sequence>MTPRPSRLKSRKTWLGTGVVLVLVGLNAPAVVGFARDQYHVYAINRPSYKAERGHWALAAMPKRYQLNSIHAVLLHTGKVLLVAGSGNDVKHFHGGTFRSTLWDPVKNTFRKIDTPDDMFCAGHAQLPDGKILVAGGTGRYETLKGDVKRAGGAMLVKNEDPDRARVLPKGTVFRSPSGREYRTQVAVRVPPAAKAVSGRTGTVRVTASEARVYVEAAQDGPKGITNTTEQYSVGGLKGKDGRNVYGIANKLGLDKKDFQGIKDAYEFDPVTEKYTRVAPMREARWYPTLTTLTDGRVLAVSGLDDIGQVVPGKNEVYDPRTKTWSAAPTRYFPTYPSFFLTSRDTVFYTGSNAGYGPADLGRQPGLWNLDDNTFTPVHGLSHPDILETSSSVLLPPAQDKRVMVLGGGGVGESAKATARTAIIDLTSRTPRFRTGAPLPEKTRYLNSVIMPDDTVFTTGGSRDYRGRGASNILRAQFYDPARNTFTTAAAPSVGRDYHSEALLLPDGRVAVFGSDPLFSDKANTRLGRFEQRVEVFSPPYLYHGHRPRLAVDGSATVRRGGRVAFRSPNASDIATMRLMRPGSATHVTDFDQRSVALTAHRSAGRLSVAIPEDRSLVPSGWYMVFATDRRGTPSEAVWLRVI</sequence>
<dbReference type="Gene3D" id="2.130.10.80">
    <property type="entry name" value="Galactose oxidase/kelch, beta-propeller"/>
    <property type="match status" value="2"/>
</dbReference>
<accession>A0A919GIE5</accession>
<evidence type="ECO:0000259" key="2">
    <source>
        <dbReference type="Pfam" id="PF21110"/>
    </source>
</evidence>
<feature type="domain" description="Galactose oxidase-like Early set" evidence="1">
    <location>
        <begin position="548"/>
        <end position="642"/>
    </location>
</feature>
<protein>
    <recommendedName>
        <fullName evidence="5">Galactose oxidase</fullName>
    </recommendedName>
</protein>
<evidence type="ECO:0008006" key="5">
    <source>
        <dbReference type="Google" id="ProtNLM"/>
    </source>
</evidence>
<proteinExistence type="predicted"/>
<dbReference type="InterPro" id="IPR013783">
    <property type="entry name" value="Ig-like_fold"/>
</dbReference>
<dbReference type="CDD" id="cd02851">
    <property type="entry name" value="E_set_GO_C"/>
    <property type="match status" value="1"/>
</dbReference>
<dbReference type="InterPro" id="IPR014756">
    <property type="entry name" value="Ig_E-set"/>
</dbReference>
<dbReference type="PANTHER" id="PTHR32208:SF21">
    <property type="entry name" value="LOW QUALITY PROTEIN: ALDEHYDE OXIDASE GLOX-LIKE"/>
    <property type="match status" value="1"/>
</dbReference>
<dbReference type="InterPro" id="IPR011043">
    <property type="entry name" value="Gal_Oxase/kelch_b-propeller"/>
</dbReference>
<dbReference type="PANTHER" id="PTHR32208">
    <property type="entry name" value="SECRETED PROTEIN-RELATED"/>
    <property type="match status" value="1"/>
</dbReference>
<dbReference type="AlphaFoldDB" id="A0A919GIE5"/>
<dbReference type="InterPro" id="IPR049305">
    <property type="entry name" value="GlxA-like_b-barrel"/>
</dbReference>
<gene>
    <name evidence="3" type="ORF">GCM10018793_52460</name>
</gene>
<dbReference type="Pfam" id="PF21110">
    <property type="entry name" value="GlxA"/>
    <property type="match status" value="1"/>
</dbReference>
<comment type="caution">
    <text evidence="3">The sequence shown here is derived from an EMBL/GenBank/DDBJ whole genome shotgun (WGS) entry which is preliminary data.</text>
</comment>
<feature type="domain" description="GlxA-like beta barrel" evidence="2">
    <location>
        <begin position="150"/>
        <end position="252"/>
    </location>
</feature>
<dbReference type="SUPFAM" id="SSF50965">
    <property type="entry name" value="Galactose oxidase, central domain"/>
    <property type="match status" value="1"/>
</dbReference>
<reference evidence="3" key="2">
    <citation type="submission" date="2020-09" db="EMBL/GenBank/DDBJ databases">
        <authorList>
            <person name="Sun Q."/>
            <person name="Ohkuma M."/>
        </authorList>
    </citation>
    <scope>NUCLEOTIDE SEQUENCE</scope>
    <source>
        <strain evidence="3">JCM 5069</strain>
    </source>
</reference>
<dbReference type="EMBL" id="BNCD01000017">
    <property type="protein sequence ID" value="GHH85238.1"/>
    <property type="molecule type" value="Genomic_DNA"/>
</dbReference>
<evidence type="ECO:0000313" key="4">
    <source>
        <dbReference type="Proteomes" id="UP000603708"/>
    </source>
</evidence>
<keyword evidence="4" id="KW-1185">Reference proteome</keyword>
<evidence type="ECO:0000313" key="3">
    <source>
        <dbReference type="EMBL" id="GHH85238.1"/>
    </source>
</evidence>
<dbReference type="Pfam" id="PF09118">
    <property type="entry name" value="GO-like_E_set"/>
    <property type="match status" value="1"/>
</dbReference>
<dbReference type="SUPFAM" id="SSF81296">
    <property type="entry name" value="E set domains"/>
    <property type="match status" value="1"/>
</dbReference>
<organism evidence="3 4">
    <name type="scientific">Streptomyces sulfonofaciens</name>
    <dbReference type="NCBI Taxonomy" id="68272"/>
    <lineage>
        <taxon>Bacteria</taxon>
        <taxon>Bacillati</taxon>
        <taxon>Actinomycetota</taxon>
        <taxon>Actinomycetes</taxon>
        <taxon>Kitasatosporales</taxon>
        <taxon>Streptomycetaceae</taxon>
        <taxon>Streptomyces</taxon>
    </lineage>
</organism>
<dbReference type="GO" id="GO:0005975">
    <property type="term" value="P:carbohydrate metabolic process"/>
    <property type="evidence" value="ECO:0007669"/>
    <property type="project" value="UniProtKB-ARBA"/>
</dbReference>
<dbReference type="InterPro" id="IPR037293">
    <property type="entry name" value="Gal_Oxidase_central_sf"/>
</dbReference>